<accession>A0A1X4XVK2</accession>
<dbReference type="STRING" id="1562698.DESAMIL20_1114"/>
<name>A0A1X4XVK2_9BACT</name>
<gene>
    <name evidence="1" type="ORF">DESAMIL20_1114</name>
</gene>
<sequence>MQYISVVGLLDGDVTKYSFSKERISDEKIKKILKYKFR</sequence>
<proteinExistence type="predicted"/>
<comment type="caution">
    <text evidence="1">The sequence shown here is derived from an EMBL/GenBank/DDBJ whole genome shotgun (WGS) entry which is preliminary data.</text>
</comment>
<organism evidence="1 2">
    <name type="scientific">Desulfurella amilsii</name>
    <dbReference type="NCBI Taxonomy" id="1562698"/>
    <lineage>
        <taxon>Bacteria</taxon>
        <taxon>Pseudomonadati</taxon>
        <taxon>Campylobacterota</taxon>
        <taxon>Desulfurellia</taxon>
        <taxon>Desulfurellales</taxon>
        <taxon>Desulfurellaceae</taxon>
        <taxon>Desulfurella</taxon>
    </lineage>
</organism>
<reference evidence="1 2" key="1">
    <citation type="journal article" date="2017" name="Front. Microbiol.">
        <title>Genome Sequence of Desulfurella amilsii Strain TR1 and Comparative Genomics of Desulfurellaceae Family.</title>
        <authorList>
            <person name="Florentino A.P."/>
            <person name="Stams A.J."/>
            <person name="Sanchez-Andrea I."/>
        </authorList>
    </citation>
    <scope>NUCLEOTIDE SEQUENCE [LARGE SCALE GENOMIC DNA]</scope>
    <source>
        <strain evidence="1 2">TR1</strain>
    </source>
</reference>
<evidence type="ECO:0000313" key="1">
    <source>
        <dbReference type="EMBL" id="OSS41561.1"/>
    </source>
</evidence>
<dbReference type="EMBL" id="MDSU01000018">
    <property type="protein sequence ID" value="OSS41561.1"/>
    <property type="molecule type" value="Genomic_DNA"/>
</dbReference>
<dbReference type="Proteomes" id="UP000194141">
    <property type="component" value="Unassembled WGS sequence"/>
</dbReference>
<keyword evidence="2" id="KW-1185">Reference proteome</keyword>
<evidence type="ECO:0000313" key="2">
    <source>
        <dbReference type="Proteomes" id="UP000194141"/>
    </source>
</evidence>
<dbReference type="AlphaFoldDB" id="A0A1X4XVK2"/>
<protein>
    <submittedName>
        <fullName evidence="1">Uncharacterized protein</fullName>
    </submittedName>
</protein>